<comment type="caution">
    <text evidence="3">The sequence shown here is derived from an EMBL/GenBank/DDBJ whole genome shotgun (WGS) entry which is preliminary data.</text>
</comment>
<keyword evidence="4" id="KW-1185">Reference proteome</keyword>
<dbReference type="InterPro" id="IPR050902">
    <property type="entry name" value="ABC_Transporter_SBP"/>
</dbReference>
<organism evidence="3 4">
    <name type="scientific">Neobacillus cucumis</name>
    <dbReference type="NCBI Taxonomy" id="1740721"/>
    <lineage>
        <taxon>Bacteria</taxon>
        <taxon>Bacillati</taxon>
        <taxon>Bacillota</taxon>
        <taxon>Bacilli</taxon>
        <taxon>Bacillales</taxon>
        <taxon>Bacillaceae</taxon>
        <taxon>Neobacillus</taxon>
    </lineage>
</organism>
<gene>
    <name evidence="3" type="ORF">CVD27_23040</name>
</gene>
<protein>
    <submittedName>
        <fullName evidence="3">Cobalamin-binding protein</fullName>
    </submittedName>
</protein>
<dbReference type="Gene3D" id="3.40.50.1980">
    <property type="entry name" value="Nitrogenase molybdenum iron protein domain"/>
    <property type="match status" value="2"/>
</dbReference>
<dbReference type="CDD" id="cd01144">
    <property type="entry name" value="BtuF"/>
    <property type="match status" value="1"/>
</dbReference>
<dbReference type="OrthoDB" id="9787772at2"/>
<evidence type="ECO:0000256" key="1">
    <source>
        <dbReference type="ARBA" id="ARBA00008814"/>
    </source>
</evidence>
<dbReference type="Proteomes" id="UP000234950">
    <property type="component" value="Unassembled WGS sequence"/>
</dbReference>
<dbReference type="PANTHER" id="PTHR30535:SF34">
    <property type="entry name" value="MOLYBDATE-BINDING PROTEIN MOLA"/>
    <property type="match status" value="1"/>
</dbReference>
<dbReference type="AlphaFoldDB" id="A0A2N5H8I2"/>
<name>A0A2N5H8I2_9BACI</name>
<evidence type="ECO:0000259" key="2">
    <source>
        <dbReference type="PROSITE" id="PS50983"/>
    </source>
</evidence>
<dbReference type="Pfam" id="PF01497">
    <property type="entry name" value="Peripla_BP_2"/>
    <property type="match status" value="1"/>
</dbReference>
<dbReference type="EMBL" id="PGVE01000088">
    <property type="protein sequence ID" value="PLS01828.1"/>
    <property type="molecule type" value="Genomic_DNA"/>
</dbReference>
<dbReference type="RefSeq" id="WP_101650795.1">
    <property type="nucleotide sequence ID" value="NZ_PGVE01000088.1"/>
</dbReference>
<dbReference type="PROSITE" id="PS50983">
    <property type="entry name" value="FE_B12_PBP"/>
    <property type="match status" value="1"/>
</dbReference>
<evidence type="ECO:0000313" key="3">
    <source>
        <dbReference type="EMBL" id="PLS01828.1"/>
    </source>
</evidence>
<dbReference type="SUPFAM" id="SSF53807">
    <property type="entry name" value="Helical backbone' metal receptor"/>
    <property type="match status" value="1"/>
</dbReference>
<comment type="similarity">
    <text evidence="1">Belongs to the bacterial solute-binding protein 8 family.</text>
</comment>
<accession>A0A2N5H8I2</accession>
<dbReference type="InterPro" id="IPR002491">
    <property type="entry name" value="ABC_transptr_periplasmic_BD"/>
</dbReference>
<proteinExistence type="inferred from homology"/>
<feature type="domain" description="Fe/B12 periplasmic-binding" evidence="2">
    <location>
        <begin position="2"/>
        <end position="258"/>
    </location>
</feature>
<reference evidence="3 4" key="1">
    <citation type="submission" date="2017-11" db="EMBL/GenBank/DDBJ databases">
        <title>Comparitive Functional Genomics of Dry Heat Resistant strains isolated from the Viking Spacecraft.</title>
        <authorList>
            <person name="Seuylemezian A."/>
            <person name="Cooper K."/>
            <person name="Vaishampayan P."/>
        </authorList>
    </citation>
    <scope>NUCLEOTIDE SEQUENCE [LARGE SCALE GENOMIC DNA]</scope>
    <source>
        <strain evidence="3 4">V32-6</strain>
    </source>
</reference>
<sequence>MKLISICPSNTELVAYLGLTTALIGIDNFSDWPEEINSLPRLGPDLDIDMDKVEELQPDLVLASLSVPGMERNIKELEKRKIPYVIVPNPQTLQEVGESLLFVGQVTKTDDKASTLYERFTRIIKYYHSLSLQVENEKTVYWEWWAKPIFSPGAGNWLTEVSRLAGGRNIFEDKTVASVQTDGEDVRLRNPDVICVVWVGVQKKKITPKLIIKRPGWEHMNAVKDNQLYILDEPLYCRPSPRLLNGLAKIGYLLHPDIYPKYSEGDDLLINSELENSL</sequence>
<evidence type="ECO:0000313" key="4">
    <source>
        <dbReference type="Proteomes" id="UP000234950"/>
    </source>
</evidence>
<dbReference type="PANTHER" id="PTHR30535">
    <property type="entry name" value="VITAMIN B12-BINDING PROTEIN"/>
    <property type="match status" value="1"/>
</dbReference>